<comment type="similarity">
    <text evidence="1">Belongs to the phosphoglycerate mutase family. BPG-dependent PGAM subfamily.</text>
</comment>
<dbReference type="GO" id="GO:0004619">
    <property type="term" value="F:phosphoglycerate mutase activity"/>
    <property type="evidence" value="ECO:0007669"/>
    <property type="project" value="UniProtKB-EC"/>
</dbReference>
<evidence type="ECO:0000256" key="2">
    <source>
        <dbReference type="ARBA" id="ARBA00012028"/>
    </source>
</evidence>
<dbReference type="InterPro" id="IPR005952">
    <property type="entry name" value="Phosphogly_mut1"/>
</dbReference>
<keyword evidence="3" id="KW-0324">Glycolysis</keyword>
<dbReference type="Pfam" id="PF00300">
    <property type="entry name" value="His_Phos_1"/>
    <property type="match status" value="1"/>
</dbReference>
<dbReference type="AlphaFoldDB" id="A0A1G2DGA2"/>
<evidence type="ECO:0000256" key="4">
    <source>
        <dbReference type="ARBA" id="ARBA00023235"/>
    </source>
</evidence>
<name>A0A1G2DGA2_9BACT</name>
<keyword evidence="4" id="KW-0413">Isomerase</keyword>
<organism evidence="5 6">
    <name type="scientific">Candidatus Lloydbacteria bacterium RIFCSPLOWO2_01_FULL_50_20</name>
    <dbReference type="NCBI Taxonomy" id="1798665"/>
    <lineage>
        <taxon>Bacteria</taxon>
        <taxon>Candidatus Lloydiibacteriota</taxon>
    </lineage>
</organism>
<accession>A0A1G2DGA2</accession>
<dbReference type="EMBL" id="MHLP01000030">
    <property type="protein sequence ID" value="OGZ11981.1"/>
    <property type="molecule type" value="Genomic_DNA"/>
</dbReference>
<dbReference type="Gene3D" id="3.40.50.1240">
    <property type="entry name" value="Phosphoglycerate mutase-like"/>
    <property type="match status" value="1"/>
</dbReference>
<protein>
    <recommendedName>
        <fullName evidence="2">phosphoglycerate mutase (2,3-diphosphoglycerate-dependent)</fullName>
        <ecNumber evidence="2">5.4.2.11</ecNumber>
    </recommendedName>
</protein>
<evidence type="ECO:0000256" key="1">
    <source>
        <dbReference type="ARBA" id="ARBA00006717"/>
    </source>
</evidence>
<reference evidence="5 6" key="1">
    <citation type="journal article" date="2016" name="Nat. Commun.">
        <title>Thousands of microbial genomes shed light on interconnected biogeochemical processes in an aquifer system.</title>
        <authorList>
            <person name="Anantharaman K."/>
            <person name="Brown C.T."/>
            <person name="Hug L.A."/>
            <person name="Sharon I."/>
            <person name="Castelle C.J."/>
            <person name="Probst A.J."/>
            <person name="Thomas B.C."/>
            <person name="Singh A."/>
            <person name="Wilkins M.J."/>
            <person name="Karaoz U."/>
            <person name="Brodie E.L."/>
            <person name="Williams K.H."/>
            <person name="Hubbard S.S."/>
            <person name="Banfield J.F."/>
        </authorList>
    </citation>
    <scope>NUCLEOTIDE SEQUENCE [LARGE SCALE GENOMIC DNA]</scope>
</reference>
<dbReference type="CDD" id="cd07067">
    <property type="entry name" value="HP_PGM_like"/>
    <property type="match status" value="1"/>
</dbReference>
<sequence>MLDFHQKLETHGGPFMSIALSAPKTLVLIRHAYAVNNRLSRKAKTRDKGFSTHNCHLTKYGKIQAAQLGEWLHRRYSFDRYFSSYYVRVLETFCIAYPEVEPTVDARLIELRRGIEELFTDKQIERLFPWSERQRKAREGRFHFKPLNGESWADVEVRLRSFWLTLQVECPNQCVVVFGHRKTLPVWRKIFENWTGEQTIDACEKHPTENASVTVYRRKGNKMVLELENFAPWKEKK</sequence>
<gene>
    <name evidence="5" type="ORF">A2942_01735</name>
</gene>
<dbReference type="SUPFAM" id="SSF53254">
    <property type="entry name" value="Phosphoglycerate mutase-like"/>
    <property type="match status" value="1"/>
</dbReference>
<evidence type="ECO:0000313" key="6">
    <source>
        <dbReference type="Proteomes" id="UP000178534"/>
    </source>
</evidence>
<dbReference type="Proteomes" id="UP000178534">
    <property type="component" value="Unassembled WGS sequence"/>
</dbReference>
<dbReference type="InterPro" id="IPR013078">
    <property type="entry name" value="His_Pase_superF_clade-1"/>
</dbReference>
<proteinExistence type="inferred from homology"/>
<evidence type="ECO:0000313" key="5">
    <source>
        <dbReference type="EMBL" id="OGZ11981.1"/>
    </source>
</evidence>
<dbReference type="GO" id="GO:0006096">
    <property type="term" value="P:glycolytic process"/>
    <property type="evidence" value="ECO:0007669"/>
    <property type="project" value="UniProtKB-KW"/>
</dbReference>
<dbReference type="PANTHER" id="PTHR11931">
    <property type="entry name" value="PHOSPHOGLYCERATE MUTASE"/>
    <property type="match status" value="1"/>
</dbReference>
<comment type="caution">
    <text evidence="5">The sequence shown here is derived from an EMBL/GenBank/DDBJ whole genome shotgun (WGS) entry which is preliminary data.</text>
</comment>
<dbReference type="InterPro" id="IPR029033">
    <property type="entry name" value="His_PPase_superfam"/>
</dbReference>
<dbReference type="EC" id="5.4.2.11" evidence="2"/>
<evidence type="ECO:0000256" key="3">
    <source>
        <dbReference type="ARBA" id="ARBA00023152"/>
    </source>
</evidence>
<dbReference type="STRING" id="1798665.A2942_01735"/>
<dbReference type="SMART" id="SM00855">
    <property type="entry name" value="PGAM"/>
    <property type="match status" value="1"/>
</dbReference>